<evidence type="ECO:0000313" key="7">
    <source>
        <dbReference type="Proteomes" id="UP001230005"/>
    </source>
</evidence>
<dbReference type="NCBIfam" id="TIGR01730">
    <property type="entry name" value="RND_mfp"/>
    <property type="match status" value="1"/>
</dbReference>
<dbReference type="InterPro" id="IPR058637">
    <property type="entry name" value="YknX-like_C"/>
</dbReference>
<dbReference type="PROSITE" id="PS51257">
    <property type="entry name" value="PROKAR_LIPOPROTEIN"/>
    <property type="match status" value="1"/>
</dbReference>
<proteinExistence type="inferred from homology"/>
<evidence type="ECO:0000313" key="6">
    <source>
        <dbReference type="EMBL" id="MDQ0253440.1"/>
    </source>
</evidence>
<sequence length="440" mass="48631">MEAVSKNVKRICLTTIAFLFLVGCNGESEAQSDEEESNPVFPVEIIKVEKGILTDEASISGTIMAARHMPVLSMLTGEVTAVHVENGDTVEKGDVLIEVDASDIELNISQARAGLQAAEANYNSAKAMREQGIKQAELQLEQAQELHDMLSNAEEAMDELVDAELLSDVDNIPEEFQEFFTRLIMSNLESNLPTERDIAQGETAVKQAEMALEQAEGTAQLEAAEAQVKQAEIALEMAEKQKSNAVITAPMAGQITNFNTMVGEMVSPQAPLLQLVQMDEPLVRMDVNESMLPNLKVDQEVEIHVPSFNKTYNGLIKYIGIMPGEQSRSYPVEITITDADEDLRIGMHARAIIHTDVTEEQVLVPVRTVVDENGEKFVYVTADGETVERRRITIGNETSEWFEIVNGLEAEEFIVERGIHQLYDGAQINVRNGDDFNFSN</sequence>
<organism evidence="6 7">
    <name type="scientific">Evansella vedderi</name>
    <dbReference type="NCBI Taxonomy" id="38282"/>
    <lineage>
        <taxon>Bacteria</taxon>
        <taxon>Bacillati</taxon>
        <taxon>Bacillota</taxon>
        <taxon>Bacilli</taxon>
        <taxon>Bacillales</taxon>
        <taxon>Bacillaceae</taxon>
        <taxon>Evansella</taxon>
    </lineage>
</organism>
<dbReference type="RefSeq" id="WP_307322093.1">
    <property type="nucleotide sequence ID" value="NZ_JAUSUG010000002.1"/>
</dbReference>
<dbReference type="PANTHER" id="PTHR30469:SF15">
    <property type="entry name" value="HLYD FAMILY OF SECRETION PROTEINS"/>
    <property type="match status" value="1"/>
</dbReference>
<feature type="domain" description="YknX-like C-terminal permuted SH3-like" evidence="5">
    <location>
        <begin position="364"/>
        <end position="430"/>
    </location>
</feature>
<dbReference type="InterPro" id="IPR006143">
    <property type="entry name" value="RND_pump_MFP"/>
</dbReference>
<dbReference type="PRINTS" id="PR01490">
    <property type="entry name" value="RTXTOXIND"/>
</dbReference>
<evidence type="ECO:0000256" key="1">
    <source>
        <dbReference type="ARBA" id="ARBA00009477"/>
    </source>
</evidence>
<dbReference type="Pfam" id="PF25917">
    <property type="entry name" value="BSH_RND"/>
    <property type="match status" value="1"/>
</dbReference>
<evidence type="ECO:0000259" key="5">
    <source>
        <dbReference type="Pfam" id="PF25989"/>
    </source>
</evidence>
<keyword evidence="7" id="KW-1185">Reference proteome</keyword>
<name>A0ABT9ZQC5_9BACI</name>
<dbReference type="Gene3D" id="2.40.50.100">
    <property type="match status" value="2"/>
</dbReference>
<comment type="caution">
    <text evidence="6">The sequence shown here is derived from an EMBL/GenBank/DDBJ whole genome shotgun (WGS) entry which is preliminary data.</text>
</comment>
<dbReference type="EMBL" id="JAUSUG010000002">
    <property type="protein sequence ID" value="MDQ0253440.1"/>
    <property type="molecule type" value="Genomic_DNA"/>
</dbReference>
<dbReference type="PANTHER" id="PTHR30469">
    <property type="entry name" value="MULTIDRUG RESISTANCE PROTEIN MDTA"/>
    <property type="match status" value="1"/>
</dbReference>
<reference evidence="6 7" key="1">
    <citation type="submission" date="2023-07" db="EMBL/GenBank/DDBJ databases">
        <title>Genomic Encyclopedia of Type Strains, Phase IV (KMG-IV): sequencing the most valuable type-strain genomes for metagenomic binning, comparative biology and taxonomic classification.</title>
        <authorList>
            <person name="Goeker M."/>
        </authorList>
    </citation>
    <scope>NUCLEOTIDE SEQUENCE [LARGE SCALE GENOMIC DNA]</scope>
    <source>
        <strain evidence="6 7">DSM 9768</strain>
    </source>
</reference>
<evidence type="ECO:0000259" key="3">
    <source>
        <dbReference type="Pfam" id="PF25917"/>
    </source>
</evidence>
<dbReference type="Pfam" id="PF25989">
    <property type="entry name" value="YknX_C"/>
    <property type="match status" value="1"/>
</dbReference>
<dbReference type="Gene3D" id="2.40.420.20">
    <property type="match status" value="1"/>
</dbReference>
<dbReference type="Pfam" id="PF25954">
    <property type="entry name" value="Beta-barrel_RND_2"/>
    <property type="match status" value="1"/>
</dbReference>
<comment type="similarity">
    <text evidence="1">Belongs to the membrane fusion protein (MFP) (TC 8.A.1) family.</text>
</comment>
<gene>
    <name evidence="6" type="ORF">J2S74_000812</name>
</gene>
<dbReference type="Gene3D" id="1.10.287.470">
    <property type="entry name" value="Helix hairpin bin"/>
    <property type="match status" value="1"/>
</dbReference>
<accession>A0ABT9ZQC5</accession>
<evidence type="ECO:0000256" key="2">
    <source>
        <dbReference type="SAM" id="Coils"/>
    </source>
</evidence>
<dbReference type="SUPFAM" id="SSF111369">
    <property type="entry name" value="HlyD-like secretion proteins"/>
    <property type="match status" value="2"/>
</dbReference>
<evidence type="ECO:0000259" key="4">
    <source>
        <dbReference type="Pfam" id="PF25954"/>
    </source>
</evidence>
<feature type="coiled-coil region" evidence="2">
    <location>
        <begin position="198"/>
        <end position="248"/>
    </location>
</feature>
<dbReference type="InterPro" id="IPR058792">
    <property type="entry name" value="Beta-barrel_RND_2"/>
</dbReference>
<feature type="domain" description="Multidrug resistance protein MdtA-like barrel-sandwich hybrid" evidence="3">
    <location>
        <begin position="71"/>
        <end position="268"/>
    </location>
</feature>
<feature type="coiled-coil region" evidence="2">
    <location>
        <begin position="101"/>
        <end position="166"/>
    </location>
</feature>
<dbReference type="Proteomes" id="UP001230005">
    <property type="component" value="Unassembled WGS sequence"/>
</dbReference>
<keyword evidence="2" id="KW-0175">Coiled coil</keyword>
<dbReference type="InterPro" id="IPR058625">
    <property type="entry name" value="MdtA-like_BSH"/>
</dbReference>
<protein>
    <submittedName>
        <fullName evidence="6">RND family efflux transporter MFP subunit</fullName>
    </submittedName>
</protein>
<feature type="domain" description="CusB-like beta-barrel" evidence="4">
    <location>
        <begin position="283"/>
        <end position="354"/>
    </location>
</feature>
<dbReference type="Gene3D" id="2.40.30.170">
    <property type="match status" value="1"/>
</dbReference>